<dbReference type="PANTHER" id="PTHR46769">
    <property type="entry name" value="POLYCYSTIC KIDNEY AND HEPATIC DISEASE 1 (AUTOSOMAL RECESSIVE)-LIKE 1"/>
    <property type="match status" value="1"/>
</dbReference>
<dbReference type="InterPro" id="IPR014756">
    <property type="entry name" value="Ig_E-set"/>
</dbReference>
<dbReference type="EMBL" id="JAVDYB010000001">
    <property type="protein sequence ID" value="MDR7273896.1"/>
    <property type="molecule type" value="Genomic_DNA"/>
</dbReference>
<dbReference type="SMART" id="SM00429">
    <property type="entry name" value="IPT"/>
    <property type="match status" value="3"/>
</dbReference>
<dbReference type="InterPro" id="IPR002909">
    <property type="entry name" value="IPT_dom"/>
</dbReference>
<dbReference type="GO" id="GO:0005975">
    <property type="term" value="P:carbohydrate metabolic process"/>
    <property type="evidence" value="ECO:0007669"/>
    <property type="project" value="UniProtKB-ARBA"/>
</dbReference>
<dbReference type="CDD" id="cd00102">
    <property type="entry name" value="IPT"/>
    <property type="match status" value="3"/>
</dbReference>
<dbReference type="InterPro" id="IPR052387">
    <property type="entry name" value="Fibrocystin"/>
</dbReference>
<dbReference type="Pfam" id="PF01833">
    <property type="entry name" value="TIG"/>
    <property type="match status" value="3"/>
</dbReference>
<dbReference type="InterPro" id="IPR038765">
    <property type="entry name" value="Papain-like_cys_pep_sf"/>
</dbReference>
<feature type="domain" description="IPT/TIG" evidence="3">
    <location>
        <begin position="292"/>
        <end position="379"/>
    </location>
</feature>
<evidence type="ECO:0000259" key="3">
    <source>
        <dbReference type="SMART" id="SM00429"/>
    </source>
</evidence>
<dbReference type="CDD" id="cd02619">
    <property type="entry name" value="Peptidase_C1"/>
    <property type="match status" value="1"/>
</dbReference>
<feature type="domain" description="IPT/TIG" evidence="3">
    <location>
        <begin position="382"/>
        <end position="463"/>
    </location>
</feature>
<keyword evidence="1 2" id="KW-0732">Signal</keyword>
<evidence type="ECO:0000259" key="4">
    <source>
        <dbReference type="SMART" id="SM00645"/>
    </source>
</evidence>
<evidence type="ECO:0000313" key="6">
    <source>
        <dbReference type="Proteomes" id="UP001183643"/>
    </source>
</evidence>
<dbReference type="InterPro" id="IPR013783">
    <property type="entry name" value="Ig-like_fold"/>
</dbReference>
<dbReference type="AlphaFoldDB" id="A0AAE4C6U5"/>
<dbReference type="InterPro" id="IPR000668">
    <property type="entry name" value="Peptidase_C1A_C"/>
</dbReference>
<proteinExistence type="predicted"/>
<dbReference type="Proteomes" id="UP001183643">
    <property type="component" value="Unassembled WGS sequence"/>
</dbReference>
<protein>
    <submittedName>
        <fullName evidence="5">Uncharacterized protein</fullName>
    </submittedName>
</protein>
<feature type="signal peptide" evidence="2">
    <location>
        <begin position="1"/>
        <end position="24"/>
    </location>
</feature>
<gene>
    <name evidence="5" type="ORF">J2S41_000674</name>
</gene>
<dbReference type="GO" id="GO:0008234">
    <property type="term" value="F:cysteine-type peptidase activity"/>
    <property type="evidence" value="ECO:0007669"/>
    <property type="project" value="InterPro"/>
</dbReference>
<accession>A0AAE4C6U5</accession>
<evidence type="ECO:0000256" key="1">
    <source>
        <dbReference type="ARBA" id="ARBA00022729"/>
    </source>
</evidence>
<dbReference type="SUPFAM" id="SSF54001">
    <property type="entry name" value="Cysteine proteinases"/>
    <property type="match status" value="1"/>
</dbReference>
<dbReference type="PANTHER" id="PTHR46769:SF2">
    <property type="entry name" value="FIBROCYSTIN-L ISOFORM 2 PRECURSOR-RELATED"/>
    <property type="match status" value="1"/>
</dbReference>
<reference evidence="5" key="1">
    <citation type="submission" date="2023-07" db="EMBL/GenBank/DDBJ databases">
        <title>Sequencing the genomes of 1000 actinobacteria strains.</title>
        <authorList>
            <person name="Klenk H.-P."/>
        </authorList>
    </citation>
    <scope>NUCLEOTIDE SEQUENCE</scope>
    <source>
        <strain evidence="5">DSM 44707</strain>
    </source>
</reference>
<dbReference type="RefSeq" id="WP_310362908.1">
    <property type="nucleotide sequence ID" value="NZ_JAVDYB010000001.1"/>
</dbReference>
<dbReference type="Gene3D" id="2.60.40.10">
    <property type="entry name" value="Immunoglobulins"/>
    <property type="match status" value="4"/>
</dbReference>
<sequence length="629" mass="62693">MRITRRALISSAAALLAVAVGVTAGPVPASAAAGVTRLPHPVGGYVQSPQLKKAEARASAVTDLPASVDLRPYAPAPGDQGQVGSCVSWSIAYSIMGYYAKRQNGAGAPYAPLFLYMRTVAAGGAPGAGTNPDYALTRAQAGGVDTQAHYFQGTTGWQTPPTADQIANAENYRITGWQRLWVGGNQGTNAQAAVKQALASGQPVAIGFPVYRDFMYLRSHTNYGTTTGTSLGGHMVALLGYDATGVWIRNSWGTGWGNGGDAHLSWSFVQTAVNGAYTVSGIDTPAQETEPVPTVAALSARSGPAVGGTAVTITGSGLATATAVTFGGKPATFSASVTGGVTKLTATAPAGVSGTTVDVAVTNGGGTSAAGTAARFTYTPNGPAVSALAPSSVVVYGGSTVTLTGTDLTGVRSVTVGTRAVGYRAVAGGATLTFTTPALAAGTYPVTVTTAYGKSTPVTLTYVPPAAPAVTAASATTASTVKATQLTLTGTALLKAAMSLGGRTVGGSVTDTKITVTLPPRAAGEVPLVVTTPGGTTTVTITYVAPPRPVVTALSATSGPAGKAATITIRGTALGDVTAVTVGGTRVAFTRVSGTELRATFPAKAAGTYDVQVTAPGGTSEKATFTYIR</sequence>
<keyword evidence="6" id="KW-1185">Reference proteome</keyword>
<feature type="chain" id="PRO_5042051239" evidence="2">
    <location>
        <begin position="25"/>
        <end position="629"/>
    </location>
</feature>
<comment type="caution">
    <text evidence="5">The sequence shown here is derived from an EMBL/GenBank/DDBJ whole genome shotgun (WGS) entry which is preliminary data.</text>
</comment>
<name>A0AAE4C6U5_9ACTN</name>
<dbReference type="InterPro" id="IPR006311">
    <property type="entry name" value="TAT_signal"/>
</dbReference>
<evidence type="ECO:0000313" key="5">
    <source>
        <dbReference type="EMBL" id="MDR7273896.1"/>
    </source>
</evidence>
<feature type="domain" description="IPT/TIG" evidence="3">
    <location>
        <begin position="548"/>
        <end position="628"/>
    </location>
</feature>
<dbReference type="Pfam" id="PF00112">
    <property type="entry name" value="Peptidase_C1"/>
    <property type="match status" value="1"/>
</dbReference>
<organism evidence="5 6">
    <name type="scientific">Catenuloplanes atrovinosus</name>
    <dbReference type="NCBI Taxonomy" id="137266"/>
    <lineage>
        <taxon>Bacteria</taxon>
        <taxon>Bacillati</taxon>
        <taxon>Actinomycetota</taxon>
        <taxon>Actinomycetes</taxon>
        <taxon>Micromonosporales</taxon>
        <taxon>Micromonosporaceae</taxon>
        <taxon>Catenuloplanes</taxon>
    </lineage>
</organism>
<dbReference type="SUPFAM" id="SSF81296">
    <property type="entry name" value="E set domains"/>
    <property type="match status" value="4"/>
</dbReference>
<dbReference type="SMART" id="SM00645">
    <property type="entry name" value="Pept_C1"/>
    <property type="match status" value="1"/>
</dbReference>
<dbReference type="Gene3D" id="3.90.70.10">
    <property type="entry name" value="Cysteine proteinases"/>
    <property type="match status" value="1"/>
</dbReference>
<dbReference type="GO" id="GO:0006508">
    <property type="term" value="P:proteolysis"/>
    <property type="evidence" value="ECO:0007669"/>
    <property type="project" value="InterPro"/>
</dbReference>
<dbReference type="PROSITE" id="PS51318">
    <property type="entry name" value="TAT"/>
    <property type="match status" value="1"/>
</dbReference>
<evidence type="ECO:0000256" key="2">
    <source>
        <dbReference type="SAM" id="SignalP"/>
    </source>
</evidence>
<feature type="domain" description="Peptidase C1A papain C-terminal" evidence="4">
    <location>
        <begin position="64"/>
        <end position="277"/>
    </location>
</feature>